<proteinExistence type="inferred from homology"/>
<evidence type="ECO:0000256" key="4">
    <source>
        <dbReference type="ARBA" id="ARBA00012670"/>
    </source>
</evidence>
<dbReference type="OrthoDB" id="406864at2759"/>
<dbReference type="Gene3D" id="2.60.120.260">
    <property type="entry name" value="Galactose-binding domain-like"/>
    <property type="match status" value="1"/>
</dbReference>
<dbReference type="EC" id="3.2.1.55" evidence="4"/>
<dbReference type="InterPro" id="IPR055235">
    <property type="entry name" value="ASD1_cat"/>
</dbReference>
<accession>A0A5C3Q814</accession>
<dbReference type="Pfam" id="PF22848">
    <property type="entry name" value="ASD1_dom"/>
    <property type="match status" value="1"/>
</dbReference>
<dbReference type="Proteomes" id="UP000305067">
    <property type="component" value="Unassembled WGS sequence"/>
</dbReference>
<evidence type="ECO:0000256" key="1">
    <source>
        <dbReference type="ARBA" id="ARBA00001462"/>
    </source>
</evidence>
<dbReference type="Gene3D" id="2.60.40.1180">
    <property type="entry name" value="Golgi alpha-mannosidase II"/>
    <property type="match status" value="1"/>
</dbReference>
<evidence type="ECO:0000256" key="5">
    <source>
        <dbReference type="ARBA" id="ARBA00022729"/>
    </source>
</evidence>
<gene>
    <name evidence="10" type="ORF">BDV98DRAFT_658115</name>
</gene>
<evidence type="ECO:0000256" key="6">
    <source>
        <dbReference type="ARBA" id="ARBA00022801"/>
    </source>
</evidence>
<dbReference type="EMBL" id="ML178841">
    <property type="protein sequence ID" value="TFK98215.1"/>
    <property type="molecule type" value="Genomic_DNA"/>
</dbReference>
<evidence type="ECO:0000259" key="9">
    <source>
        <dbReference type="SMART" id="SM00813"/>
    </source>
</evidence>
<dbReference type="UniPathway" id="UPA00667"/>
<dbReference type="InterPro" id="IPR017853">
    <property type="entry name" value="GH"/>
</dbReference>
<dbReference type="AlphaFoldDB" id="A0A5C3Q814"/>
<keyword evidence="7" id="KW-0325">Glycoprotein</keyword>
<reference evidence="10 11" key="1">
    <citation type="journal article" date="2019" name="Nat. Ecol. Evol.">
        <title>Megaphylogeny resolves global patterns of mushroom evolution.</title>
        <authorList>
            <person name="Varga T."/>
            <person name="Krizsan K."/>
            <person name="Foldi C."/>
            <person name="Dima B."/>
            <person name="Sanchez-Garcia M."/>
            <person name="Sanchez-Ramirez S."/>
            <person name="Szollosi G.J."/>
            <person name="Szarkandi J.G."/>
            <person name="Papp V."/>
            <person name="Albert L."/>
            <person name="Andreopoulos W."/>
            <person name="Angelini C."/>
            <person name="Antonin V."/>
            <person name="Barry K.W."/>
            <person name="Bougher N.L."/>
            <person name="Buchanan P."/>
            <person name="Buyck B."/>
            <person name="Bense V."/>
            <person name="Catcheside P."/>
            <person name="Chovatia M."/>
            <person name="Cooper J."/>
            <person name="Damon W."/>
            <person name="Desjardin D."/>
            <person name="Finy P."/>
            <person name="Geml J."/>
            <person name="Haridas S."/>
            <person name="Hughes K."/>
            <person name="Justo A."/>
            <person name="Karasinski D."/>
            <person name="Kautmanova I."/>
            <person name="Kiss B."/>
            <person name="Kocsube S."/>
            <person name="Kotiranta H."/>
            <person name="LaButti K.M."/>
            <person name="Lechner B.E."/>
            <person name="Liimatainen K."/>
            <person name="Lipzen A."/>
            <person name="Lukacs Z."/>
            <person name="Mihaltcheva S."/>
            <person name="Morgado L.N."/>
            <person name="Niskanen T."/>
            <person name="Noordeloos M.E."/>
            <person name="Ohm R.A."/>
            <person name="Ortiz-Santana B."/>
            <person name="Ovrebo C."/>
            <person name="Racz N."/>
            <person name="Riley R."/>
            <person name="Savchenko A."/>
            <person name="Shiryaev A."/>
            <person name="Soop K."/>
            <person name="Spirin V."/>
            <person name="Szebenyi C."/>
            <person name="Tomsovsky M."/>
            <person name="Tulloss R.E."/>
            <person name="Uehling J."/>
            <person name="Grigoriev I.V."/>
            <person name="Vagvolgyi C."/>
            <person name="Papp T."/>
            <person name="Martin F.M."/>
            <person name="Miettinen O."/>
            <person name="Hibbett D.S."/>
            <person name="Nagy L.G."/>
        </authorList>
    </citation>
    <scope>NUCLEOTIDE SEQUENCE [LARGE SCALE GENOMIC DNA]</scope>
    <source>
        <strain evidence="10 11">CBS 309.79</strain>
    </source>
</reference>
<keyword evidence="11" id="KW-1185">Reference proteome</keyword>
<dbReference type="PANTHER" id="PTHR31776:SF0">
    <property type="entry name" value="ALPHA-L-ARABINOFURANOSIDASE 1"/>
    <property type="match status" value="1"/>
</dbReference>
<evidence type="ECO:0000256" key="2">
    <source>
        <dbReference type="ARBA" id="ARBA00004834"/>
    </source>
</evidence>
<evidence type="ECO:0000256" key="7">
    <source>
        <dbReference type="ARBA" id="ARBA00023180"/>
    </source>
</evidence>
<dbReference type="InterPro" id="IPR010720">
    <property type="entry name" value="Alpha-L-AF_C"/>
</dbReference>
<evidence type="ECO:0000313" key="11">
    <source>
        <dbReference type="Proteomes" id="UP000305067"/>
    </source>
</evidence>
<dbReference type="GO" id="GO:0046373">
    <property type="term" value="P:L-arabinose metabolic process"/>
    <property type="evidence" value="ECO:0007669"/>
    <property type="project" value="InterPro"/>
</dbReference>
<keyword evidence="6 10" id="KW-0378">Hydrolase</keyword>
<dbReference type="SMART" id="SM00813">
    <property type="entry name" value="Alpha-L-AF_C"/>
    <property type="match status" value="1"/>
</dbReference>
<sequence length="668" mass="72482">MWLNVHILTLVLAILSAVKAATFNVAISTGGHAQPDTLYGLMYEDINHVCYAQLASSSRAHIFISQSGDGGLYAELIQNRAFQQVTPGTSAALNSWAALNAASRISVVRSNVPVSAALPNALSLAVNAGTTDSVGFTNTGFWGFPVTANTRYQGSFYYRFPNPPSNQVSGNFNVDLRSTGGTVFTSTSVPFTSSAGWKKVTFTFTPSATQASANNLFAVSVTGATVSGLTVEFTLVSLFPPTFNNRPNGMRIDISQALADLKPTFFRFPGGNNLEGQTPARRWIWNNTIGDLLDRPGRQGDWSYVNTDGLGLFDYLQWIEDMGMEPIMGVWAGYTLNTQSVPENQLGPYVQEVLDQIHFAISDSSTNAQGRRRAALGHPAPFNVRYVEIGNEDWISAGGLASYNNYRWRVFASAISTTFPQLRLISTSGTSGNVPSVSGPRPIYWDLHIYENPNWFRNSAYNFDILPRNDLRFFQGEYAVTNANNGTRLSYPTVEGAITEAAYMTGFDRNSDIVFAAAYAPLLNHISSTQWTPNLISYSPNTLFKSTSYYVQQMFGVYKGDFYLTSTTNTASAPVQWSVTRNTSAGQVYLKVINTSTSAHTVVFTLPSSITTINAAGTGRILTGAAATMNTPSSPNAVVPRSFTFTAGRTITYSAVAWSASVLVVGAR</sequence>
<dbReference type="SUPFAM" id="SSF51445">
    <property type="entry name" value="(Trans)glycosidases"/>
    <property type="match status" value="1"/>
</dbReference>
<dbReference type="STRING" id="1884261.A0A5C3Q814"/>
<organism evidence="10 11">
    <name type="scientific">Pterulicium gracile</name>
    <dbReference type="NCBI Taxonomy" id="1884261"/>
    <lineage>
        <taxon>Eukaryota</taxon>
        <taxon>Fungi</taxon>
        <taxon>Dikarya</taxon>
        <taxon>Basidiomycota</taxon>
        <taxon>Agaricomycotina</taxon>
        <taxon>Agaricomycetes</taxon>
        <taxon>Agaricomycetidae</taxon>
        <taxon>Agaricales</taxon>
        <taxon>Pleurotineae</taxon>
        <taxon>Pterulaceae</taxon>
        <taxon>Pterulicium</taxon>
    </lineage>
</organism>
<feature type="domain" description="Alpha-L-arabinofuranosidase C-terminal" evidence="9">
    <location>
        <begin position="476"/>
        <end position="659"/>
    </location>
</feature>
<dbReference type="GO" id="GO:0046556">
    <property type="term" value="F:alpha-L-arabinofuranosidase activity"/>
    <property type="evidence" value="ECO:0007669"/>
    <property type="project" value="UniProtKB-EC"/>
</dbReference>
<evidence type="ECO:0000313" key="10">
    <source>
        <dbReference type="EMBL" id="TFK98215.1"/>
    </source>
</evidence>
<name>A0A5C3Q814_9AGAR</name>
<dbReference type="PANTHER" id="PTHR31776">
    <property type="entry name" value="ALPHA-L-ARABINOFURANOSIDASE 1"/>
    <property type="match status" value="1"/>
</dbReference>
<feature type="signal peptide" evidence="8">
    <location>
        <begin position="1"/>
        <end position="20"/>
    </location>
</feature>
<evidence type="ECO:0000256" key="8">
    <source>
        <dbReference type="SAM" id="SignalP"/>
    </source>
</evidence>
<keyword evidence="5 8" id="KW-0732">Signal</keyword>
<dbReference type="Pfam" id="PF06964">
    <property type="entry name" value="Alpha-L-AF_C"/>
    <property type="match status" value="1"/>
</dbReference>
<dbReference type="GO" id="GO:0031222">
    <property type="term" value="P:arabinan catabolic process"/>
    <property type="evidence" value="ECO:0007669"/>
    <property type="project" value="UniProtKB-UniPathway"/>
</dbReference>
<comment type="catalytic activity">
    <reaction evidence="1">
        <text>Hydrolysis of terminal non-reducing alpha-L-arabinofuranoside residues in alpha-L-arabinosides.</text>
        <dbReference type="EC" id="3.2.1.55"/>
    </reaction>
</comment>
<comment type="pathway">
    <text evidence="2">Glycan metabolism; L-arabinan degradation.</text>
</comment>
<feature type="chain" id="PRO_5022906387" description="non-reducing end alpha-L-arabinofuranosidase" evidence="8">
    <location>
        <begin position="21"/>
        <end position="668"/>
    </location>
</feature>
<protein>
    <recommendedName>
        <fullName evidence="4">non-reducing end alpha-L-arabinofuranosidase</fullName>
        <ecNumber evidence="4">3.2.1.55</ecNumber>
    </recommendedName>
</protein>
<dbReference type="InterPro" id="IPR013780">
    <property type="entry name" value="Glyco_hydro_b"/>
</dbReference>
<comment type="similarity">
    <text evidence="3">Belongs to the glycosyl hydrolase 51 family.</text>
</comment>
<dbReference type="Gene3D" id="3.20.20.80">
    <property type="entry name" value="Glycosidases"/>
    <property type="match status" value="1"/>
</dbReference>
<evidence type="ECO:0000256" key="3">
    <source>
        <dbReference type="ARBA" id="ARBA00007186"/>
    </source>
</evidence>
<dbReference type="InterPro" id="IPR051563">
    <property type="entry name" value="Glycosyl_Hydrolase_51"/>
</dbReference>